<proteinExistence type="predicted"/>
<keyword evidence="2" id="KW-1185">Reference proteome</keyword>
<protein>
    <submittedName>
        <fullName evidence="1">Uncharacterized protein</fullName>
    </submittedName>
</protein>
<name>A0ACA8ZQI8_9GAMM</name>
<accession>A0ACA8ZQI8</accession>
<sequence length="52" mass="5991">MIVILLHCCFKTHTNSWKNFHNTFIATGIAVKKNCFTVASPLFNFLNQEIFS</sequence>
<organism evidence="1 2">
    <name type="scientific">Bathymodiolus azoricus thioautotrophic gill symbiont</name>
    <dbReference type="NCBI Taxonomy" id="235205"/>
    <lineage>
        <taxon>Bacteria</taxon>
        <taxon>Pseudomonadati</taxon>
        <taxon>Pseudomonadota</taxon>
        <taxon>Gammaproteobacteria</taxon>
        <taxon>sulfur-oxidizing symbionts</taxon>
    </lineage>
</organism>
<evidence type="ECO:0000313" key="1">
    <source>
        <dbReference type="EMBL" id="CAB5501894.1"/>
    </source>
</evidence>
<dbReference type="Proteomes" id="UP000635628">
    <property type="component" value="Unassembled WGS sequence"/>
</dbReference>
<evidence type="ECO:0000313" key="2">
    <source>
        <dbReference type="Proteomes" id="UP000635628"/>
    </source>
</evidence>
<gene>
    <name evidence="1" type="ORF">AZO1586R_1342</name>
</gene>
<reference evidence="1" key="1">
    <citation type="submission" date="2020-05" db="EMBL/GenBank/DDBJ databases">
        <authorList>
            <person name="Petersen J."/>
            <person name="Sayavedra L."/>
        </authorList>
    </citation>
    <scope>NUCLEOTIDE SEQUENCE</scope>
    <source>
        <strain evidence="1">B azoricus SOX Menez Gwen</strain>
    </source>
</reference>
<dbReference type="EMBL" id="CAESAP020000202">
    <property type="protein sequence ID" value="CAB5501894.1"/>
    <property type="molecule type" value="Genomic_DNA"/>
</dbReference>
<comment type="caution">
    <text evidence="1">The sequence shown here is derived from an EMBL/GenBank/DDBJ whole genome shotgun (WGS) entry which is preliminary data.</text>
</comment>